<comment type="caution">
    <text evidence="1">The sequence shown here is derived from an EMBL/GenBank/DDBJ whole genome shotgun (WGS) entry which is preliminary data.</text>
</comment>
<organism evidence="1 2">
    <name type="scientific">Tepidibacillus decaturensis</name>
    <dbReference type="NCBI Taxonomy" id="1413211"/>
    <lineage>
        <taxon>Bacteria</taxon>
        <taxon>Bacillati</taxon>
        <taxon>Bacillota</taxon>
        <taxon>Bacilli</taxon>
        <taxon>Bacillales</taxon>
        <taxon>Bacillaceae</taxon>
        <taxon>Tepidibacillus</taxon>
    </lineage>
</organism>
<dbReference type="PANTHER" id="PTHR10443:SF12">
    <property type="entry name" value="DIPEPTIDASE"/>
    <property type="match status" value="1"/>
</dbReference>
<reference evidence="1 2" key="1">
    <citation type="submission" date="2016-02" db="EMBL/GenBank/DDBJ databases">
        <title>Draft Genome for Tepidibacillus decaturensis nov. sp. Strain Z9, an Anaerobic, Moderately Thermophilic and Heterotrophic Bacterium from Deep Subsurface of the Illinois Basin, USA.</title>
        <authorList>
            <person name="Dong Y."/>
            <person name="Chang J.Y."/>
            <person name="Sanford R."/>
            <person name="Fouke B.W."/>
        </authorList>
    </citation>
    <scope>NUCLEOTIDE SEQUENCE [LARGE SCALE GENOMIC DNA]</scope>
    <source>
        <strain evidence="1 2">Z9</strain>
    </source>
</reference>
<keyword evidence="2" id="KW-1185">Reference proteome</keyword>
<dbReference type="STRING" id="1413211.U473_05130"/>
<dbReference type="InterPro" id="IPR000180">
    <property type="entry name" value="Dipep_AS"/>
</dbReference>
<evidence type="ECO:0000313" key="2">
    <source>
        <dbReference type="Proteomes" id="UP000070352"/>
    </source>
</evidence>
<dbReference type="PROSITE" id="PS51365">
    <property type="entry name" value="RENAL_DIPEPTIDASE_2"/>
    <property type="match status" value="1"/>
</dbReference>
<sequence length="319" mass="35843">MKKTSRKERNKLIIDAHTDVLWKMLNYPDIDFYEASNQLDVNFPNMEKGNIDVQVFAIFVSTYSKTSRFSIAMQSIDDFYEKILRSNQIQLATNFKQIESGLKLGRKIALLSLEGAEAIEGDLRKLRAFYRLGVRAMGLTWNHANEVADGVGESRNGGLTSFGRLVVEEMNRLGMMIDVSHLAETGFWEVIELTKAPIIASHSNSRQICNHPRNLTDEQIQAIIENGGMIGVTFVRDFTAHKEDPNIEDLVKHIEHIAELGGISNIGLGSDFDGATPVVGLENASRINCLTNVLSKHYPDDQVQGILGKNWLNYYKKIL</sequence>
<proteinExistence type="predicted"/>
<protein>
    <recommendedName>
        <fullName evidence="3">Peptidase</fullName>
    </recommendedName>
</protein>
<dbReference type="AlphaFoldDB" id="A0A135L3N4"/>
<dbReference type="CDD" id="cd01301">
    <property type="entry name" value="rDP_like"/>
    <property type="match status" value="1"/>
</dbReference>
<dbReference type="Proteomes" id="UP000070352">
    <property type="component" value="Unassembled WGS sequence"/>
</dbReference>
<gene>
    <name evidence="1" type="ORF">U473_05130</name>
</gene>
<dbReference type="EMBL" id="LSKU01000001">
    <property type="protein sequence ID" value="KXG43463.1"/>
    <property type="molecule type" value="Genomic_DNA"/>
</dbReference>
<dbReference type="GO" id="GO:0006508">
    <property type="term" value="P:proteolysis"/>
    <property type="evidence" value="ECO:0007669"/>
    <property type="project" value="InterPro"/>
</dbReference>
<dbReference type="Gene3D" id="3.20.20.140">
    <property type="entry name" value="Metal-dependent hydrolases"/>
    <property type="match status" value="1"/>
</dbReference>
<dbReference type="OrthoDB" id="9804920at2"/>
<dbReference type="InterPro" id="IPR008257">
    <property type="entry name" value="Pept_M19"/>
</dbReference>
<accession>A0A135L3N4</accession>
<name>A0A135L3N4_9BACI</name>
<dbReference type="RefSeq" id="WP_082732386.1">
    <property type="nucleotide sequence ID" value="NZ_LSKU01000001.1"/>
</dbReference>
<evidence type="ECO:0000313" key="1">
    <source>
        <dbReference type="EMBL" id="KXG43463.1"/>
    </source>
</evidence>
<dbReference type="SUPFAM" id="SSF51556">
    <property type="entry name" value="Metallo-dependent hydrolases"/>
    <property type="match status" value="1"/>
</dbReference>
<dbReference type="Pfam" id="PF01244">
    <property type="entry name" value="Peptidase_M19"/>
    <property type="match status" value="1"/>
</dbReference>
<dbReference type="GO" id="GO:0070573">
    <property type="term" value="F:metallodipeptidase activity"/>
    <property type="evidence" value="ECO:0007669"/>
    <property type="project" value="InterPro"/>
</dbReference>
<dbReference type="PROSITE" id="PS00869">
    <property type="entry name" value="RENAL_DIPEPTIDASE_1"/>
    <property type="match status" value="1"/>
</dbReference>
<dbReference type="InterPro" id="IPR032466">
    <property type="entry name" value="Metal_Hydrolase"/>
</dbReference>
<dbReference type="PANTHER" id="PTHR10443">
    <property type="entry name" value="MICROSOMAL DIPEPTIDASE"/>
    <property type="match status" value="1"/>
</dbReference>
<evidence type="ECO:0008006" key="3">
    <source>
        <dbReference type="Google" id="ProtNLM"/>
    </source>
</evidence>